<evidence type="ECO:0000313" key="8">
    <source>
        <dbReference type="EMBL" id="HIU95979.1"/>
    </source>
</evidence>
<comment type="similarity">
    <text evidence="2">Belongs to the class-V pyridoxal-phosphate-dependent aminotransferase family. Csd subfamily.</text>
</comment>
<keyword evidence="8" id="KW-0032">Aminotransferase</keyword>
<dbReference type="Gene3D" id="3.40.640.10">
    <property type="entry name" value="Type I PLP-dependent aspartate aminotransferase-like (Major domain)"/>
    <property type="match status" value="1"/>
</dbReference>
<feature type="domain" description="Aminotransferase class V" evidence="7">
    <location>
        <begin position="2"/>
        <end position="368"/>
    </location>
</feature>
<dbReference type="GO" id="GO:0031071">
    <property type="term" value="F:cysteine desulfurase activity"/>
    <property type="evidence" value="ECO:0007669"/>
    <property type="project" value="UniProtKB-EC"/>
</dbReference>
<name>A0A9D1SUS8_9FIRM</name>
<comment type="cofactor">
    <cofactor evidence="1">
        <name>pyridoxal 5'-phosphate</name>
        <dbReference type="ChEBI" id="CHEBI:597326"/>
    </cofactor>
</comment>
<comment type="caution">
    <text evidence="8">The sequence shown here is derived from an EMBL/GenBank/DDBJ whole genome shotgun (WGS) entry which is preliminary data.</text>
</comment>
<comment type="catalytic activity">
    <reaction evidence="6">
        <text>(sulfur carrier)-H + L-cysteine = (sulfur carrier)-SH + L-alanine</text>
        <dbReference type="Rhea" id="RHEA:43892"/>
        <dbReference type="Rhea" id="RHEA-COMP:14737"/>
        <dbReference type="Rhea" id="RHEA-COMP:14739"/>
        <dbReference type="ChEBI" id="CHEBI:29917"/>
        <dbReference type="ChEBI" id="CHEBI:35235"/>
        <dbReference type="ChEBI" id="CHEBI:57972"/>
        <dbReference type="ChEBI" id="CHEBI:64428"/>
        <dbReference type="EC" id="2.8.1.7"/>
    </reaction>
</comment>
<dbReference type="NCBIfam" id="TIGR01977">
    <property type="entry name" value="am_tr_V_EF2568"/>
    <property type="match status" value="1"/>
</dbReference>
<dbReference type="PANTHER" id="PTHR43586:SF4">
    <property type="entry name" value="ISOPENICILLIN N EPIMERASE"/>
    <property type="match status" value="1"/>
</dbReference>
<organism evidence="8 9">
    <name type="scientific">Candidatus Allocopromorpha excrementipullorum</name>
    <dbReference type="NCBI Taxonomy" id="2840743"/>
    <lineage>
        <taxon>Bacteria</taxon>
        <taxon>Bacillati</taxon>
        <taxon>Bacillota</taxon>
        <taxon>Clostridia</taxon>
        <taxon>Eubacteriales</taxon>
        <taxon>Eubacteriaceae</taxon>
        <taxon>Eubacteriaceae incertae sedis</taxon>
        <taxon>Candidatus Allocopromorpha</taxon>
    </lineage>
</organism>
<dbReference type="InterPro" id="IPR015422">
    <property type="entry name" value="PyrdxlP-dep_Trfase_small"/>
</dbReference>
<sequence length="397" mass="42410">MIYLDNGATSFPKPPEVTEAIVTAVTDYCANPGRAGHAMAARTAEGVFRARDSIAELFSIEDPARIVFTKNCTESLNLALKGLLRPGDHVITTSMEHNSVIRPLHQLSCKGVSYTMVGCDMQGRLHVDEMKKAIRPETRMIVMTAASNVTGTKMPLEEAGRVALRHGLIFLVDGAQGAGHMEIDVKKQHIDVLAVPGHKGLLGPQGTGALYVRKGLKLRPLMEGGTGTRSREREQPMEFPEGYEAGTVNSPGIIALGEGARVVQRMGISAIEEYERHLTERLGKALAGVDGVSIYGPEDAGEKTAVVAINIDGMDCEEVADILDRRYGIAVRAGFHCSGCAHDTIGTGDIGCVRICPGIYTTENEIDAAVAAIKEISSQAMEQSRCQTGAPEDNVGS</sequence>
<evidence type="ECO:0000256" key="5">
    <source>
        <dbReference type="ARBA" id="ARBA00022898"/>
    </source>
</evidence>
<dbReference type="InterPro" id="IPR016454">
    <property type="entry name" value="Cysteine_dSase"/>
</dbReference>
<evidence type="ECO:0000256" key="3">
    <source>
        <dbReference type="ARBA" id="ARBA00012239"/>
    </source>
</evidence>
<dbReference type="InterPro" id="IPR015424">
    <property type="entry name" value="PyrdxlP-dep_Trfase"/>
</dbReference>
<dbReference type="GO" id="GO:0008483">
    <property type="term" value="F:transaminase activity"/>
    <property type="evidence" value="ECO:0007669"/>
    <property type="project" value="UniProtKB-KW"/>
</dbReference>
<dbReference type="Gene3D" id="3.90.1150.10">
    <property type="entry name" value="Aspartate Aminotransferase, domain 1"/>
    <property type="match status" value="1"/>
</dbReference>
<dbReference type="SUPFAM" id="SSF53383">
    <property type="entry name" value="PLP-dependent transferases"/>
    <property type="match status" value="1"/>
</dbReference>
<dbReference type="Proteomes" id="UP000824130">
    <property type="component" value="Unassembled WGS sequence"/>
</dbReference>
<dbReference type="PANTHER" id="PTHR43586">
    <property type="entry name" value="CYSTEINE DESULFURASE"/>
    <property type="match status" value="1"/>
</dbReference>
<keyword evidence="5" id="KW-0663">Pyridoxal phosphate</keyword>
<dbReference type="AlphaFoldDB" id="A0A9D1SUS8"/>
<keyword evidence="4" id="KW-0808">Transferase</keyword>
<evidence type="ECO:0000256" key="4">
    <source>
        <dbReference type="ARBA" id="ARBA00022679"/>
    </source>
</evidence>
<evidence type="ECO:0000256" key="6">
    <source>
        <dbReference type="ARBA" id="ARBA00050776"/>
    </source>
</evidence>
<evidence type="ECO:0000256" key="1">
    <source>
        <dbReference type="ARBA" id="ARBA00001933"/>
    </source>
</evidence>
<evidence type="ECO:0000313" key="9">
    <source>
        <dbReference type="Proteomes" id="UP000824130"/>
    </source>
</evidence>
<dbReference type="InterPro" id="IPR010969">
    <property type="entry name" value="Cys_dSase-rel_unknwn_funct"/>
</dbReference>
<accession>A0A9D1SUS8</accession>
<dbReference type="GO" id="GO:0006534">
    <property type="term" value="P:cysteine metabolic process"/>
    <property type="evidence" value="ECO:0007669"/>
    <property type="project" value="InterPro"/>
</dbReference>
<dbReference type="CDD" id="cd06453">
    <property type="entry name" value="SufS_like"/>
    <property type="match status" value="1"/>
</dbReference>
<evidence type="ECO:0000256" key="2">
    <source>
        <dbReference type="ARBA" id="ARBA00010447"/>
    </source>
</evidence>
<dbReference type="InterPro" id="IPR015421">
    <property type="entry name" value="PyrdxlP-dep_Trfase_major"/>
</dbReference>
<gene>
    <name evidence="8" type="ORF">IAD25_04620</name>
</gene>
<dbReference type="EC" id="2.8.1.7" evidence="3"/>
<proteinExistence type="inferred from homology"/>
<dbReference type="GO" id="GO:0030170">
    <property type="term" value="F:pyridoxal phosphate binding"/>
    <property type="evidence" value="ECO:0007669"/>
    <property type="project" value="InterPro"/>
</dbReference>
<dbReference type="Pfam" id="PF00266">
    <property type="entry name" value="Aminotran_5"/>
    <property type="match status" value="1"/>
</dbReference>
<reference evidence="8" key="2">
    <citation type="journal article" date="2021" name="PeerJ">
        <title>Extensive microbial diversity within the chicken gut microbiome revealed by metagenomics and culture.</title>
        <authorList>
            <person name="Gilroy R."/>
            <person name="Ravi A."/>
            <person name="Getino M."/>
            <person name="Pursley I."/>
            <person name="Horton D.L."/>
            <person name="Alikhan N.F."/>
            <person name="Baker D."/>
            <person name="Gharbi K."/>
            <person name="Hall N."/>
            <person name="Watson M."/>
            <person name="Adriaenssens E.M."/>
            <person name="Foster-Nyarko E."/>
            <person name="Jarju S."/>
            <person name="Secka A."/>
            <person name="Antonio M."/>
            <person name="Oren A."/>
            <person name="Chaudhuri R.R."/>
            <person name="La Ragione R."/>
            <person name="Hildebrand F."/>
            <person name="Pallen M.J."/>
        </authorList>
    </citation>
    <scope>NUCLEOTIDE SEQUENCE</scope>
    <source>
        <strain evidence="8">ChiSjej4B22-8349</strain>
    </source>
</reference>
<reference evidence="8" key="1">
    <citation type="submission" date="2020-10" db="EMBL/GenBank/DDBJ databases">
        <authorList>
            <person name="Gilroy R."/>
        </authorList>
    </citation>
    <scope>NUCLEOTIDE SEQUENCE</scope>
    <source>
        <strain evidence="8">ChiSjej4B22-8349</strain>
    </source>
</reference>
<dbReference type="InterPro" id="IPR010970">
    <property type="entry name" value="Cys_dSase_SufS"/>
</dbReference>
<dbReference type="PIRSF" id="PIRSF005572">
    <property type="entry name" value="NifS"/>
    <property type="match status" value="1"/>
</dbReference>
<dbReference type="InterPro" id="IPR000192">
    <property type="entry name" value="Aminotrans_V_dom"/>
</dbReference>
<evidence type="ECO:0000259" key="7">
    <source>
        <dbReference type="Pfam" id="PF00266"/>
    </source>
</evidence>
<protein>
    <recommendedName>
        <fullName evidence="3">cysteine desulfurase</fullName>
        <ecNumber evidence="3">2.8.1.7</ecNumber>
    </recommendedName>
</protein>
<dbReference type="EMBL" id="DVOB01000104">
    <property type="protein sequence ID" value="HIU95979.1"/>
    <property type="molecule type" value="Genomic_DNA"/>
</dbReference>